<feature type="transmembrane region" description="Helical" evidence="7">
    <location>
        <begin position="169"/>
        <end position="191"/>
    </location>
</feature>
<feature type="transmembrane region" description="Helical" evidence="7">
    <location>
        <begin position="12"/>
        <end position="31"/>
    </location>
</feature>
<evidence type="ECO:0000256" key="3">
    <source>
        <dbReference type="ARBA" id="ARBA00022475"/>
    </source>
</evidence>
<comment type="caution">
    <text evidence="9">The sequence shown here is derived from an EMBL/GenBank/DDBJ whole genome shotgun (WGS) entry which is preliminary data.</text>
</comment>
<keyword evidence="3" id="KW-1003">Cell membrane</keyword>
<evidence type="ECO:0000256" key="2">
    <source>
        <dbReference type="ARBA" id="ARBA00022448"/>
    </source>
</evidence>
<organism evidence="9 10">
    <name type="scientific">Entotheonella factor</name>
    <dbReference type="NCBI Taxonomy" id="1429438"/>
    <lineage>
        <taxon>Bacteria</taxon>
        <taxon>Pseudomonadati</taxon>
        <taxon>Nitrospinota/Tectimicrobiota group</taxon>
        <taxon>Candidatus Tectimicrobiota</taxon>
        <taxon>Candidatus Entotheonellia</taxon>
        <taxon>Candidatus Entotheonellales</taxon>
        <taxon>Candidatus Entotheonellaceae</taxon>
        <taxon>Candidatus Entotheonella</taxon>
    </lineage>
</organism>
<dbReference type="CDD" id="cd06261">
    <property type="entry name" value="TM_PBP2"/>
    <property type="match status" value="1"/>
</dbReference>
<comment type="subcellular location">
    <subcellularLocation>
        <location evidence="1 7">Cell membrane</location>
        <topology evidence="1 7">Multi-pass membrane protein</topology>
    </subcellularLocation>
</comment>
<dbReference type="GO" id="GO:0055085">
    <property type="term" value="P:transmembrane transport"/>
    <property type="evidence" value="ECO:0007669"/>
    <property type="project" value="InterPro"/>
</dbReference>
<dbReference type="AlphaFoldDB" id="W4LAU7"/>
<comment type="similarity">
    <text evidence="7">Belongs to the binding-protein-dependent transport system permease family.</text>
</comment>
<evidence type="ECO:0000256" key="1">
    <source>
        <dbReference type="ARBA" id="ARBA00004651"/>
    </source>
</evidence>
<dbReference type="Pfam" id="PF00528">
    <property type="entry name" value="BPD_transp_1"/>
    <property type="match status" value="1"/>
</dbReference>
<dbReference type="InterPro" id="IPR035906">
    <property type="entry name" value="MetI-like_sf"/>
</dbReference>
<name>W4LAU7_ENTF1</name>
<dbReference type="GO" id="GO:0005886">
    <property type="term" value="C:plasma membrane"/>
    <property type="evidence" value="ECO:0007669"/>
    <property type="project" value="UniProtKB-SubCell"/>
</dbReference>
<sequence length="304" mass="33339">MGKLFVTRTLQAIFTLWVVSVVVFFSARITGTPDLALLPPDALPADREAFKKAYGLDKPPIVQYGRWLYRALQGDLGKGIQHKIPVLDLIAPRLLNSLKLAAVGLAMAVCLAVPLGVIAAVKRGEFWDRIAMAIGLGGQALPSFWLALMLVMIFSVRLKWLPATGSGTWQHYILPGFTLGWFITAGATRLVRSSMLEVLDTEFVKLARSKGVAEAMVVWKHALRNALIPVVTFIGFMFGVVIASSITTETVFVWPGIGRLVFEALLARDFPVIQGIVLIWSGIIIFLNLLVDLAYGVLDPRIRS</sequence>
<accession>W4LAU7</accession>
<reference evidence="9 10" key="1">
    <citation type="journal article" date="2014" name="Nature">
        <title>An environmental bacterial taxon with a large and distinct metabolic repertoire.</title>
        <authorList>
            <person name="Wilson M.C."/>
            <person name="Mori T."/>
            <person name="Ruckert C."/>
            <person name="Uria A.R."/>
            <person name="Helf M.J."/>
            <person name="Takada K."/>
            <person name="Gernert C."/>
            <person name="Steffens U.A."/>
            <person name="Heycke N."/>
            <person name="Schmitt S."/>
            <person name="Rinke C."/>
            <person name="Helfrich E.J."/>
            <person name="Brachmann A.O."/>
            <person name="Gurgui C."/>
            <person name="Wakimoto T."/>
            <person name="Kracht M."/>
            <person name="Crusemann M."/>
            <person name="Hentschel U."/>
            <person name="Abe I."/>
            <person name="Matsunaga S."/>
            <person name="Kalinowski J."/>
            <person name="Takeyama H."/>
            <person name="Piel J."/>
        </authorList>
    </citation>
    <scope>NUCLEOTIDE SEQUENCE [LARGE SCALE GENOMIC DNA]</scope>
    <source>
        <strain evidence="10">TSY1</strain>
    </source>
</reference>
<feature type="transmembrane region" description="Helical" evidence="7">
    <location>
        <begin position="226"/>
        <end position="246"/>
    </location>
</feature>
<evidence type="ECO:0000256" key="5">
    <source>
        <dbReference type="ARBA" id="ARBA00022989"/>
    </source>
</evidence>
<evidence type="ECO:0000256" key="4">
    <source>
        <dbReference type="ARBA" id="ARBA00022692"/>
    </source>
</evidence>
<dbReference type="InterPro" id="IPR000515">
    <property type="entry name" value="MetI-like"/>
</dbReference>
<gene>
    <name evidence="9" type="ORF">ETSY1_31555</name>
</gene>
<feature type="transmembrane region" description="Helical" evidence="7">
    <location>
        <begin position="133"/>
        <end position="157"/>
    </location>
</feature>
<dbReference type="SUPFAM" id="SSF161098">
    <property type="entry name" value="MetI-like"/>
    <property type="match status" value="1"/>
</dbReference>
<proteinExistence type="inferred from homology"/>
<dbReference type="EMBL" id="AZHW01000943">
    <property type="protein sequence ID" value="ETW95213.1"/>
    <property type="molecule type" value="Genomic_DNA"/>
</dbReference>
<keyword evidence="6 7" id="KW-0472">Membrane</keyword>
<dbReference type="PROSITE" id="PS50928">
    <property type="entry name" value="ABC_TM1"/>
    <property type="match status" value="1"/>
</dbReference>
<dbReference type="HOGENOM" id="CLU_036879_0_2_7"/>
<keyword evidence="2 7" id="KW-0813">Transport</keyword>
<evidence type="ECO:0000313" key="10">
    <source>
        <dbReference type="Proteomes" id="UP000019141"/>
    </source>
</evidence>
<evidence type="ECO:0000256" key="7">
    <source>
        <dbReference type="RuleBase" id="RU363032"/>
    </source>
</evidence>
<evidence type="ECO:0000256" key="6">
    <source>
        <dbReference type="ARBA" id="ARBA00023136"/>
    </source>
</evidence>
<keyword evidence="4 7" id="KW-0812">Transmembrane</keyword>
<keyword evidence="5 7" id="KW-1133">Transmembrane helix</keyword>
<dbReference type="PANTHER" id="PTHR43163">
    <property type="entry name" value="DIPEPTIDE TRANSPORT SYSTEM PERMEASE PROTEIN DPPB-RELATED"/>
    <property type="match status" value="1"/>
</dbReference>
<dbReference type="Proteomes" id="UP000019141">
    <property type="component" value="Unassembled WGS sequence"/>
</dbReference>
<evidence type="ECO:0000259" key="8">
    <source>
        <dbReference type="PROSITE" id="PS50928"/>
    </source>
</evidence>
<feature type="transmembrane region" description="Helical" evidence="7">
    <location>
        <begin position="272"/>
        <end position="298"/>
    </location>
</feature>
<evidence type="ECO:0000313" key="9">
    <source>
        <dbReference type="EMBL" id="ETW95213.1"/>
    </source>
</evidence>
<feature type="transmembrane region" description="Helical" evidence="7">
    <location>
        <begin position="100"/>
        <end position="121"/>
    </location>
</feature>
<keyword evidence="10" id="KW-1185">Reference proteome</keyword>
<feature type="domain" description="ABC transmembrane type-1" evidence="8">
    <location>
        <begin position="94"/>
        <end position="291"/>
    </location>
</feature>
<protein>
    <recommendedName>
        <fullName evidence="8">ABC transmembrane type-1 domain-containing protein</fullName>
    </recommendedName>
</protein>
<dbReference type="Gene3D" id="1.10.3720.10">
    <property type="entry name" value="MetI-like"/>
    <property type="match status" value="1"/>
</dbReference>
<dbReference type="PANTHER" id="PTHR43163:SF6">
    <property type="entry name" value="DIPEPTIDE TRANSPORT SYSTEM PERMEASE PROTEIN DPPB-RELATED"/>
    <property type="match status" value="1"/>
</dbReference>